<reference evidence="2 3" key="1">
    <citation type="submission" date="2018-09" db="EMBL/GenBank/DDBJ databases">
        <title>Hymenobacter medium sp. nov., isolated from R2A medium.</title>
        <authorList>
            <person name="Yingchao G."/>
        </authorList>
    </citation>
    <scope>NUCLEOTIDE SEQUENCE [LARGE SCALE GENOMIC DNA]</scope>
    <source>
        <strain evidence="3">sh-6</strain>
    </source>
</reference>
<feature type="domain" description="Lipocalin-like" evidence="1">
    <location>
        <begin position="43"/>
        <end position="141"/>
    </location>
</feature>
<dbReference type="RefSeq" id="WP_119445715.1">
    <property type="nucleotide sequence ID" value="NZ_CP032317.1"/>
</dbReference>
<gene>
    <name evidence="2" type="ORF">D3Y59_14620</name>
</gene>
<dbReference type="Pfam" id="PF13648">
    <property type="entry name" value="Lipocalin_4"/>
    <property type="match status" value="1"/>
</dbReference>
<evidence type="ECO:0000313" key="3">
    <source>
        <dbReference type="Proteomes" id="UP000262802"/>
    </source>
</evidence>
<dbReference type="KEGG" id="hyh:D3Y59_14620"/>
<dbReference type="InterPro" id="IPR024311">
    <property type="entry name" value="Lipocalin-like"/>
</dbReference>
<evidence type="ECO:0000259" key="1">
    <source>
        <dbReference type="Pfam" id="PF13648"/>
    </source>
</evidence>
<protein>
    <recommendedName>
        <fullName evidence="1">Lipocalin-like domain-containing protein</fullName>
    </recommendedName>
</protein>
<dbReference type="OrthoDB" id="882093at2"/>
<evidence type="ECO:0000313" key="2">
    <source>
        <dbReference type="EMBL" id="AYA38164.1"/>
    </source>
</evidence>
<dbReference type="EMBL" id="CP032317">
    <property type="protein sequence ID" value="AYA38164.1"/>
    <property type="molecule type" value="Genomic_DNA"/>
</dbReference>
<proteinExistence type="predicted"/>
<keyword evidence="3" id="KW-1185">Reference proteome</keyword>
<name>A0A3B7R239_9BACT</name>
<dbReference type="AlphaFoldDB" id="A0A3B7R239"/>
<dbReference type="Proteomes" id="UP000262802">
    <property type="component" value="Chromosome"/>
</dbReference>
<accession>A0A3B7R239</accession>
<dbReference type="PROSITE" id="PS51257">
    <property type="entry name" value="PROKAR_LIPOPROTEIN"/>
    <property type="match status" value="1"/>
</dbReference>
<sequence>MKTLRFPLYLALGAAALLSSCKKDKDKDEVKPKTKTELLTDKSWMMTAQTITPGLRTSSGEVVTDLYAQMDACDQDDLLQFAKPDGYTLNEGATKCNPNGPQSYPGTWSFGSNESTLTLKLGNQDPNTYTVQEISDNTMRLTESGTSGGTSYTITYTFSKR</sequence>
<organism evidence="2 3">
    <name type="scientific">Hymenobacter oligotrophus</name>
    <dbReference type="NCBI Taxonomy" id="2319843"/>
    <lineage>
        <taxon>Bacteria</taxon>
        <taxon>Pseudomonadati</taxon>
        <taxon>Bacteroidota</taxon>
        <taxon>Cytophagia</taxon>
        <taxon>Cytophagales</taxon>
        <taxon>Hymenobacteraceae</taxon>
        <taxon>Hymenobacter</taxon>
    </lineage>
</organism>